<accession>A0A2K9LS35</accession>
<evidence type="ECO:0000313" key="3">
    <source>
        <dbReference type="EMBL" id="AUM61688.1"/>
    </source>
</evidence>
<organism evidence="3">
    <name type="scientific">uncultured virus</name>
    <dbReference type="NCBI Taxonomy" id="340016"/>
    <lineage>
        <taxon>Viruses</taxon>
        <taxon>environmental samples</taxon>
    </lineage>
</organism>
<dbReference type="InterPro" id="IPR003383">
    <property type="entry name" value="Circovirus_capsid"/>
</dbReference>
<proteinExistence type="inferred from homology"/>
<dbReference type="Pfam" id="PF02443">
    <property type="entry name" value="Circo_capsid"/>
    <property type="match status" value="1"/>
</dbReference>
<dbReference type="InterPro" id="IPR038652">
    <property type="entry name" value="Circovirus_capsid_sf"/>
</dbReference>
<reference evidence="3" key="1">
    <citation type="submission" date="2017-01" db="EMBL/GenBank/DDBJ databases">
        <title>High-throughput sequencing uncovers low homogeneity in the biogeography of single-stranded DNA viruses.</title>
        <authorList>
            <person name="Pearson V.M."/>
            <person name="Rokyta D.R."/>
        </authorList>
    </citation>
    <scope>NUCLEOTIDE SEQUENCE</scope>
</reference>
<name>A0A2K9LS35_9VIRU</name>
<dbReference type="GO" id="GO:0019069">
    <property type="term" value="P:viral capsid assembly"/>
    <property type="evidence" value="ECO:0007669"/>
    <property type="project" value="InterPro"/>
</dbReference>
<sequence length="205" mass="24046">MVFRRNTRRRNVRFKRNRGGKAAWRRMKSKRIRNRKQTYFYTRYADYGDVYCDGLNPTNGGYSFSLEDLPNYTEFTALYDMYKINAVKITFIPKVTVSTSTTSINNPDNYARFFSVIDYNSATASTTDQLRQYQTARFTRLLRTHKRYIYKPKLLTSISTSTTQWLSTSTANANYFGLIYSIEPTTATMTFGVEAKFYLSFRNVK</sequence>
<comment type="similarity">
    <text evidence="1">Belongs to the circoviridae capsid protein family.</text>
</comment>
<dbReference type="Gene3D" id="2.60.120.950">
    <property type="entry name" value="Circovirus capsid protein"/>
    <property type="match status" value="1"/>
</dbReference>
<dbReference type="EMBL" id="KY487808">
    <property type="protein sequence ID" value="AUM61688.1"/>
    <property type="molecule type" value="Genomic_DNA"/>
</dbReference>
<gene>
    <name evidence="3" type="primary">Cap</name>
</gene>
<evidence type="ECO:0000256" key="1">
    <source>
        <dbReference type="ARBA" id="ARBA00010301"/>
    </source>
</evidence>
<evidence type="ECO:0000256" key="2">
    <source>
        <dbReference type="ARBA" id="ARBA00046863"/>
    </source>
</evidence>
<comment type="subunit">
    <text evidence="2">Homomultimer. Assembles in the nucleus, presumably in an immature form, then migrates to the cytoplasm once assembled as mature virion. Interacts with Rep; this interaction relocates Rep into the nucleus.</text>
</comment>
<protein>
    <submittedName>
        <fullName evidence="3">Capsid</fullName>
    </submittedName>
</protein>